<evidence type="ECO:0000256" key="2">
    <source>
        <dbReference type="ARBA" id="ARBA00023125"/>
    </source>
</evidence>
<keyword evidence="8" id="KW-1185">Reference proteome</keyword>
<dbReference type="Pfam" id="PF00440">
    <property type="entry name" value="TetR_N"/>
    <property type="match status" value="1"/>
</dbReference>
<dbReference type="PANTHER" id="PTHR30055:SF234">
    <property type="entry name" value="HTH-TYPE TRANSCRIPTIONAL REGULATOR BETI"/>
    <property type="match status" value="1"/>
</dbReference>
<dbReference type="STRING" id="137265.SAMN05421684_0262"/>
<organism evidence="7 8">
    <name type="scientific">Asanoa ishikariensis</name>
    <dbReference type="NCBI Taxonomy" id="137265"/>
    <lineage>
        <taxon>Bacteria</taxon>
        <taxon>Bacillati</taxon>
        <taxon>Actinomycetota</taxon>
        <taxon>Actinomycetes</taxon>
        <taxon>Micromonosporales</taxon>
        <taxon>Micromonosporaceae</taxon>
        <taxon>Asanoa</taxon>
    </lineage>
</organism>
<dbReference type="GO" id="GO:0000976">
    <property type="term" value="F:transcription cis-regulatory region binding"/>
    <property type="evidence" value="ECO:0007669"/>
    <property type="project" value="TreeGrafter"/>
</dbReference>
<dbReference type="AlphaFoldDB" id="A0A1H3KQT9"/>
<dbReference type="GO" id="GO:0003700">
    <property type="term" value="F:DNA-binding transcription factor activity"/>
    <property type="evidence" value="ECO:0007669"/>
    <property type="project" value="TreeGrafter"/>
</dbReference>
<dbReference type="EMBL" id="FNQB01000001">
    <property type="protein sequence ID" value="SDY54035.1"/>
    <property type="molecule type" value="Genomic_DNA"/>
</dbReference>
<accession>A0A1H3KQT9</accession>
<keyword evidence="3" id="KW-0804">Transcription</keyword>
<protein>
    <submittedName>
        <fullName evidence="7">Transcriptional regulator, TetR family</fullName>
    </submittedName>
</protein>
<evidence type="ECO:0000256" key="1">
    <source>
        <dbReference type="ARBA" id="ARBA00023015"/>
    </source>
</evidence>
<dbReference type="RefSeq" id="WP_090786188.1">
    <property type="nucleotide sequence ID" value="NZ_BOND01000031.1"/>
</dbReference>
<dbReference type="InterPro" id="IPR001647">
    <property type="entry name" value="HTH_TetR"/>
</dbReference>
<dbReference type="Proteomes" id="UP000199632">
    <property type="component" value="Unassembled WGS sequence"/>
</dbReference>
<feature type="DNA-binding region" description="H-T-H motif" evidence="4">
    <location>
        <begin position="32"/>
        <end position="51"/>
    </location>
</feature>
<dbReference type="SUPFAM" id="SSF48498">
    <property type="entry name" value="Tetracyclin repressor-like, C-terminal domain"/>
    <property type="match status" value="1"/>
</dbReference>
<evidence type="ECO:0000256" key="4">
    <source>
        <dbReference type="PROSITE-ProRule" id="PRU00335"/>
    </source>
</evidence>
<name>A0A1H3KQT9_9ACTN</name>
<dbReference type="OrthoDB" id="3382616at2"/>
<gene>
    <name evidence="7" type="ORF">SAMN05421684_0262</name>
</gene>
<evidence type="ECO:0000259" key="6">
    <source>
        <dbReference type="PROSITE" id="PS50977"/>
    </source>
</evidence>
<dbReference type="PROSITE" id="PS50977">
    <property type="entry name" value="HTH_TETR_2"/>
    <property type="match status" value="1"/>
</dbReference>
<reference evidence="8" key="1">
    <citation type="submission" date="2016-10" db="EMBL/GenBank/DDBJ databases">
        <authorList>
            <person name="Varghese N."/>
            <person name="Submissions S."/>
        </authorList>
    </citation>
    <scope>NUCLEOTIDE SEQUENCE [LARGE SCALE GENOMIC DNA]</scope>
    <source>
        <strain evidence="8">DSM 44718</strain>
    </source>
</reference>
<evidence type="ECO:0000313" key="8">
    <source>
        <dbReference type="Proteomes" id="UP000199632"/>
    </source>
</evidence>
<dbReference type="SUPFAM" id="SSF46689">
    <property type="entry name" value="Homeodomain-like"/>
    <property type="match status" value="1"/>
</dbReference>
<proteinExistence type="predicted"/>
<keyword evidence="2 4" id="KW-0238">DNA-binding</keyword>
<dbReference type="InterPro" id="IPR050109">
    <property type="entry name" value="HTH-type_TetR-like_transc_reg"/>
</dbReference>
<feature type="region of interest" description="Disordered" evidence="5">
    <location>
        <begin position="186"/>
        <end position="217"/>
    </location>
</feature>
<dbReference type="InterPro" id="IPR009057">
    <property type="entry name" value="Homeodomain-like_sf"/>
</dbReference>
<dbReference type="InterPro" id="IPR036271">
    <property type="entry name" value="Tet_transcr_reg_TetR-rel_C_sf"/>
</dbReference>
<dbReference type="Gene3D" id="1.10.357.10">
    <property type="entry name" value="Tetracycline Repressor, domain 2"/>
    <property type="match status" value="1"/>
</dbReference>
<evidence type="ECO:0000256" key="5">
    <source>
        <dbReference type="SAM" id="MobiDB-lite"/>
    </source>
</evidence>
<dbReference type="PRINTS" id="PR00455">
    <property type="entry name" value="HTHTETR"/>
</dbReference>
<keyword evidence="1" id="KW-0805">Transcription regulation</keyword>
<dbReference type="InterPro" id="IPR049445">
    <property type="entry name" value="TetR_SbtR-like_C"/>
</dbReference>
<dbReference type="Pfam" id="PF21597">
    <property type="entry name" value="TetR_C_43"/>
    <property type="match status" value="1"/>
</dbReference>
<evidence type="ECO:0000313" key="7">
    <source>
        <dbReference type="EMBL" id="SDY54035.1"/>
    </source>
</evidence>
<sequence length="217" mass="23658">MSTRLRADAERNRQRIIDAARRVFAAQGVHAPVEEIAKEAGVGIGTLYRRFPDRTELVEAVFLERAGRYLAAAEEARLIDDPWEAFRSYLEQLCAIQAEDATVTDVLTLTLPASGALETLRNRLYATQNRLIRAAKAQGTLRADFVPEDVPLLLIANAAIIRTVGAEVPSSAPRFLALALDALRTDNPSPLPDPPDPAALVAAMQRPPVKQRGRSAS</sequence>
<feature type="domain" description="HTH tetR-type" evidence="6">
    <location>
        <begin position="10"/>
        <end position="69"/>
    </location>
</feature>
<dbReference type="PANTHER" id="PTHR30055">
    <property type="entry name" value="HTH-TYPE TRANSCRIPTIONAL REGULATOR RUTR"/>
    <property type="match status" value="1"/>
</dbReference>
<evidence type="ECO:0000256" key="3">
    <source>
        <dbReference type="ARBA" id="ARBA00023163"/>
    </source>
</evidence>